<sequence length="54" mass="5857">MKAVGGWMLHLTPQCSLKMQHNGLVCADTLSPGAYECSRESTAVLYIRASTESI</sequence>
<dbReference type="EMBL" id="CAOQHR010000004">
    <property type="protein sequence ID" value="CAI6333568.1"/>
    <property type="molecule type" value="Genomic_DNA"/>
</dbReference>
<organism evidence="1 2">
    <name type="scientific">Periconia digitata</name>
    <dbReference type="NCBI Taxonomy" id="1303443"/>
    <lineage>
        <taxon>Eukaryota</taxon>
        <taxon>Fungi</taxon>
        <taxon>Dikarya</taxon>
        <taxon>Ascomycota</taxon>
        <taxon>Pezizomycotina</taxon>
        <taxon>Dothideomycetes</taxon>
        <taxon>Pleosporomycetidae</taxon>
        <taxon>Pleosporales</taxon>
        <taxon>Massarineae</taxon>
        <taxon>Periconiaceae</taxon>
        <taxon>Periconia</taxon>
    </lineage>
</organism>
<evidence type="ECO:0000313" key="2">
    <source>
        <dbReference type="Proteomes" id="UP001152607"/>
    </source>
</evidence>
<gene>
    <name evidence="1" type="ORF">PDIGIT_LOCUS6613</name>
</gene>
<reference evidence="1" key="1">
    <citation type="submission" date="2023-01" db="EMBL/GenBank/DDBJ databases">
        <authorList>
            <person name="Van Ghelder C."/>
            <person name="Rancurel C."/>
        </authorList>
    </citation>
    <scope>NUCLEOTIDE SEQUENCE</scope>
    <source>
        <strain evidence="1">CNCM I-4278</strain>
    </source>
</reference>
<protein>
    <submittedName>
        <fullName evidence="1">Uncharacterized protein</fullName>
    </submittedName>
</protein>
<proteinExistence type="predicted"/>
<accession>A0A9W4UFX1</accession>
<name>A0A9W4UFX1_9PLEO</name>
<dbReference type="Proteomes" id="UP001152607">
    <property type="component" value="Unassembled WGS sequence"/>
</dbReference>
<keyword evidence="2" id="KW-1185">Reference proteome</keyword>
<comment type="caution">
    <text evidence="1">The sequence shown here is derived from an EMBL/GenBank/DDBJ whole genome shotgun (WGS) entry which is preliminary data.</text>
</comment>
<dbReference type="AlphaFoldDB" id="A0A9W4UFX1"/>
<evidence type="ECO:0000313" key="1">
    <source>
        <dbReference type="EMBL" id="CAI6333568.1"/>
    </source>
</evidence>